<reference evidence="2 3" key="1">
    <citation type="submission" date="2013-08" db="EMBL/GenBank/DDBJ databases">
        <authorList>
            <person name="Weinstock G."/>
            <person name="Sodergren E."/>
            <person name="Wylie T."/>
            <person name="Fulton L."/>
            <person name="Fulton R."/>
            <person name="Fronick C."/>
            <person name="O'Laughlin M."/>
            <person name="Godfrey J."/>
            <person name="Miner T."/>
            <person name="Herter B."/>
            <person name="Appelbaum E."/>
            <person name="Cordes M."/>
            <person name="Lek S."/>
            <person name="Wollam A."/>
            <person name="Pepin K.H."/>
            <person name="Palsikar V.B."/>
            <person name="Mitreva M."/>
            <person name="Wilson R.K."/>
        </authorList>
    </citation>
    <scope>NUCLEOTIDE SEQUENCE [LARGE SCALE GENOMIC DNA]</scope>
    <source>
        <strain evidence="2 3">F0530</strain>
    </source>
</reference>
<feature type="transmembrane region" description="Helical" evidence="1">
    <location>
        <begin position="20"/>
        <end position="39"/>
    </location>
</feature>
<name>U1RDA0_9ACTO</name>
<evidence type="ECO:0000313" key="3">
    <source>
        <dbReference type="Proteomes" id="UP000016481"/>
    </source>
</evidence>
<dbReference type="Proteomes" id="UP000016481">
    <property type="component" value="Unassembled WGS sequence"/>
</dbReference>
<accession>U1RDA0</accession>
<gene>
    <name evidence="2" type="ORF">HMPREF1978_00949</name>
</gene>
<dbReference type="AlphaFoldDB" id="U1RDA0"/>
<comment type="caution">
    <text evidence="2">The sequence shown here is derived from an EMBL/GenBank/DDBJ whole genome shotgun (WGS) entry which is preliminary data.</text>
</comment>
<keyword evidence="1" id="KW-0812">Transmembrane</keyword>
<sequence length="56" mass="6184">MASAFRRWQPTVSTIRERVFVVAGLFAASALRALLWALCGCASFRGWRQWVGGLVG</sequence>
<protein>
    <submittedName>
        <fullName evidence="2">Uncharacterized protein</fullName>
    </submittedName>
</protein>
<evidence type="ECO:0000313" key="2">
    <source>
        <dbReference type="EMBL" id="ERH16452.1"/>
    </source>
</evidence>
<evidence type="ECO:0000256" key="1">
    <source>
        <dbReference type="SAM" id="Phobius"/>
    </source>
</evidence>
<organism evidence="2 3">
    <name type="scientific">Actinomyces graevenitzii F0530</name>
    <dbReference type="NCBI Taxonomy" id="1321817"/>
    <lineage>
        <taxon>Bacteria</taxon>
        <taxon>Bacillati</taxon>
        <taxon>Actinomycetota</taxon>
        <taxon>Actinomycetes</taxon>
        <taxon>Actinomycetales</taxon>
        <taxon>Actinomycetaceae</taxon>
        <taxon>Actinomyces</taxon>
    </lineage>
</organism>
<keyword evidence="1" id="KW-0472">Membrane</keyword>
<proteinExistence type="predicted"/>
<keyword evidence="1" id="KW-1133">Transmembrane helix</keyword>
<dbReference type="HOGENOM" id="CLU_3003584_0_0_11"/>
<dbReference type="EMBL" id="AWSC01000041">
    <property type="protein sequence ID" value="ERH16452.1"/>
    <property type="molecule type" value="Genomic_DNA"/>
</dbReference>